<gene>
    <name evidence="10" type="ORF">LTR62_005034</name>
</gene>
<proteinExistence type="inferred from homology"/>
<feature type="compositionally biased region" description="Polar residues" evidence="8">
    <location>
        <begin position="153"/>
        <end position="170"/>
    </location>
</feature>
<dbReference type="GO" id="GO:0000077">
    <property type="term" value="P:DNA damage checkpoint signaling"/>
    <property type="evidence" value="ECO:0007669"/>
    <property type="project" value="TreeGrafter"/>
</dbReference>
<feature type="region of interest" description="Disordered" evidence="8">
    <location>
        <begin position="151"/>
        <end position="188"/>
    </location>
</feature>
<feature type="domain" description="Checkpoint protein RAD24-like helical bundle" evidence="9">
    <location>
        <begin position="501"/>
        <end position="607"/>
    </location>
</feature>
<dbReference type="GO" id="GO:0003682">
    <property type="term" value="F:chromatin binding"/>
    <property type="evidence" value="ECO:0007669"/>
    <property type="project" value="TreeGrafter"/>
</dbReference>
<evidence type="ECO:0000313" key="10">
    <source>
        <dbReference type="EMBL" id="KAK5117611.1"/>
    </source>
</evidence>
<comment type="caution">
    <text evidence="10">The sequence shown here is derived from an EMBL/GenBank/DDBJ whole genome shotgun (WGS) entry which is preliminary data.</text>
</comment>
<dbReference type="GO" id="GO:0005634">
    <property type="term" value="C:nucleus"/>
    <property type="evidence" value="ECO:0007669"/>
    <property type="project" value="UniProtKB-SubCell"/>
</dbReference>
<dbReference type="GO" id="GO:0033314">
    <property type="term" value="P:mitotic DNA replication checkpoint signaling"/>
    <property type="evidence" value="ECO:0007669"/>
    <property type="project" value="TreeGrafter"/>
</dbReference>
<keyword evidence="6" id="KW-0539">Nucleus</keyword>
<feature type="region of interest" description="Disordered" evidence="8">
    <location>
        <begin position="772"/>
        <end position="850"/>
    </location>
</feature>
<dbReference type="SUPFAM" id="SSF52540">
    <property type="entry name" value="P-loop containing nucleoside triphosphate hydrolases"/>
    <property type="match status" value="1"/>
</dbReference>
<feature type="region of interest" description="Disordered" evidence="8">
    <location>
        <begin position="1"/>
        <end position="119"/>
    </location>
</feature>
<feature type="compositionally biased region" description="Polar residues" evidence="8">
    <location>
        <begin position="94"/>
        <end position="118"/>
    </location>
</feature>
<dbReference type="Proteomes" id="UP001310890">
    <property type="component" value="Unassembled WGS sequence"/>
</dbReference>
<dbReference type="InterPro" id="IPR004582">
    <property type="entry name" value="Checkpoint_prot_Rad17_Rad24"/>
</dbReference>
<evidence type="ECO:0000256" key="1">
    <source>
        <dbReference type="ARBA" id="ARBA00004123"/>
    </source>
</evidence>
<evidence type="ECO:0000256" key="2">
    <source>
        <dbReference type="ARBA" id="ARBA00006168"/>
    </source>
</evidence>
<name>A0AAN7TWC0_9PEZI</name>
<sequence>MGQPRASRRKTVVLSSDEEDDSGPEPVAKTRDHIKQEPSPDRTKTIKDSKARVLSTIAIAGVSAKSPAKSKPIKAKSKASTTDAPDTKDRSIFSFFNATTQRQQRARTSPSPEKSASQVEIEVINDDSGGESKGVALSKGSSTALTLRKRKVQQSTSFGNNSSLPPTTTQKFRKTADGGRTPSISLSNDDQRTWVDQFGPSGVDDLAVHKRKVTDVRQWLETTMRGRRQKVLVLKGSAGTGKTATIRMLAKDMGIDLSEWHNPTNFDSTTETTVSAASQFHEFVSRAGRANGLEFANHEISSPTSDATETFQPLPADTARRKKQVLLIEEFPTTFSLYASGLQAFRSTVAQYLSTAISSDALVVPMVLIISETLLSTTTAAADSFTVHRLLGPELANHPFIDTIEFNPIAPSILSKALEAVVIKEARKSGRRKTPGPQVIKRLVETGDIRSAISSLEFLCLRNNDENAWSGKIHFTKPRKKIELPMTEAEEEALKLVSNRESTLGIFHAVGKIIYNKRIDVSPGAANAQPPVWLSQHRRSKLPETDVDILIDELGTQTSTFIAALHENYALSCASLSREETLDSLEGCANHISDADLLSIDRFSTSNNAASGSAMDSLRQDEMAFQVAARGLLFDLPSPVHRGVPPGGSKADSFRMLYPASVKIWKRQEEIGSLLDLLTARAQAGKLKDMSPGVNLHSGGATGGVESWSRNQTFQSMPDDVHRAIQAPGMTSAATRVDMLLERLPFMVHIRAKDATLLTHINKVSRISAGRVPMHSDSQAADDDDDENAGAADVWSTDLPENESSLPKRHPPRSAKLTAKTGKNENNSPVMDVSPGVEGLILEDDDIVDD</sequence>
<evidence type="ECO:0000256" key="8">
    <source>
        <dbReference type="SAM" id="MobiDB-lite"/>
    </source>
</evidence>
<keyword evidence="7" id="KW-0131">Cell cycle</keyword>
<dbReference type="GO" id="GO:0006281">
    <property type="term" value="P:DNA repair"/>
    <property type="evidence" value="ECO:0007669"/>
    <property type="project" value="InterPro"/>
</dbReference>
<dbReference type="InterPro" id="IPR057927">
    <property type="entry name" value="RAD24-like_helical"/>
</dbReference>
<evidence type="ECO:0000256" key="3">
    <source>
        <dbReference type="ARBA" id="ARBA00022741"/>
    </source>
</evidence>
<evidence type="ECO:0000259" key="9">
    <source>
        <dbReference type="Pfam" id="PF25812"/>
    </source>
</evidence>
<dbReference type="PANTHER" id="PTHR12172:SF0">
    <property type="entry name" value="CELL CYCLE CHECKPOINT PROTEIN RAD17"/>
    <property type="match status" value="1"/>
</dbReference>
<evidence type="ECO:0000313" key="11">
    <source>
        <dbReference type="Proteomes" id="UP001310890"/>
    </source>
</evidence>
<dbReference type="Pfam" id="PF25812">
    <property type="entry name" value="RAD24_helical"/>
    <property type="match status" value="1"/>
</dbReference>
<evidence type="ECO:0000256" key="4">
    <source>
        <dbReference type="ARBA" id="ARBA00022763"/>
    </source>
</evidence>
<evidence type="ECO:0000256" key="5">
    <source>
        <dbReference type="ARBA" id="ARBA00022840"/>
    </source>
</evidence>
<dbReference type="InterPro" id="IPR027417">
    <property type="entry name" value="P-loop_NTPase"/>
</dbReference>
<dbReference type="Pfam" id="PF03215">
    <property type="entry name" value="Rad17"/>
    <property type="match status" value="1"/>
</dbReference>
<feature type="compositionally biased region" description="Basic residues" evidence="8">
    <location>
        <begin position="1"/>
        <end position="11"/>
    </location>
</feature>
<feature type="compositionally biased region" description="Basic and acidic residues" evidence="8">
    <location>
        <begin position="28"/>
        <end position="51"/>
    </location>
</feature>
<comment type="similarity">
    <text evidence="2">Belongs to the rad17/RAD24 family.</text>
</comment>
<evidence type="ECO:0000256" key="6">
    <source>
        <dbReference type="ARBA" id="ARBA00023242"/>
    </source>
</evidence>
<reference evidence="10" key="1">
    <citation type="submission" date="2023-08" db="EMBL/GenBank/DDBJ databases">
        <title>Black Yeasts Isolated from many extreme environments.</title>
        <authorList>
            <person name="Coleine C."/>
            <person name="Stajich J.E."/>
            <person name="Selbmann L."/>
        </authorList>
    </citation>
    <scope>NUCLEOTIDE SEQUENCE</scope>
    <source>
        <strain evidence="10">CCFEE 5401</strain>
    </source>
</reference>
<protein>
    <recommendedName>
        <fullName evidence="9">Checkpoint protein RAD24-like helical bundle domain-containing protein</fullName>
    </recommendedName>
</protein>
<dbReference type="PANTHER" id="PTHR12172">
    <property type="entry name" value="CELL CYCLE CHECKPOINT PROTEIN RAD17"/>
    <property type="match status" value="1"/>
</dbReference>
<keyword evidence="4" id="KW-0227">DNA damage</keyword>
<dbReference type="GO" id="GO:0003689">
    <property type="term" value="F:DNA clamp loader activity"/>
    <property type="evidence" value="ECO:0007669"/>
    <property type="project" value="TreeGrafter"/>
</dbReference>
<dbReference type="Gene3D" id="3.40.50.300">
    <property type="entry name" value="P-loop containing nucleotide triphosphate hydrolases"/>
    <property type="match status" value="1"/>
</dbReference>
<evidence type="ECO:0000256" key="7">
    <source>
        <dbReference type="ARBA" id="ARBA00023306"/>
    </source>
</evidence>
<dbReference type="AlphaFoldDB" id="A0AAN7TWC0"/>
<organism evidence="10 11">
    <name type="scientific">Meristemomyces frigidus</name>
    <dbReference type="NCBI Taxonomy" id="1508187"/>
    <lineage>
        <taxon>Eukaryota</taxon>
        <taxon>Fungi</taxon>
        <taxon>Dikarya</taxon>
        <taxon>Ascomycota</taxon>
        <taxon>Pezizomycotina</taxon>
        <taxon>Dothideomycetes</taxon>
        <taxon>Dothideomycetidae</taxon>
        <taxon>Mycosphaerellales</taxon>
        <taxon>Teratosphaeriaceae</taxon>
        <taxon>Meristemomyces</taxon>
    </lineage>
</organism>
<comment type="subcellular location">
    <subcellularLocation>
        <location evidence="1">Nucleus</location>
    </subcellularLocation>
</comment>
<keyword evidence="3" id="KW-0547">Nucleotide-binding</keyword>
<keyword evidence="5" id="KW-0067">ATP-binding</keyword>
<feature type="compositionally biased region" description="Acidic residues" evidence="8">
    <location>
        <begin position="841"/>
        <end position="850"/>
    </location>
</feature>
<dbReference type="GO" id="GO:0005524">
    <property type="term" value="F:ATP binding"/>
    <property type="evidence" value="ECO:0007669"/>
    <property type="project" value="UniProtKB-KW"/>
</dbReference>
<dbReference type="EMBL" id="JAVRRL010000004">
    <property type="protein sequence ID" value="KAK5117611.1"/>
    <property type="molecule type" value="Genomic_DNA"/>
</dbReference>
<accession>A0AAN7TWC0</accession>